<keyword evidence="2" id="KW-1185">Reference proteome</keyword>
<dbReference type="Proteomes" id="UP000323824">
    <property type="component" value="Chromosome"/>
</dbReference>
<proteinExistence type="predicted"/>
<dbReference type="OrthoDB" id="9808936at2"/>
<gene>
    <name evidence="1" type="ORF">EW093_17030</name>
</gene>
<evidence type="ECO:0000313" key="1">
    <source>
        <dbReference type="EMBL" id="QEN06315.1"/>
    </source>
</evidence>
<dbReference type="KEGG" id="sper:EW093_17030"/>
<dbReference type="EMBL" id="CP035807">
    <property type="protein sequence ID" value="QEN06315.1"/>
    <property type="molecule type" value="Genomic_DNA"/>
</dbReference>
<reference evidence="1 2" key="1">
    <citation type="submission" date="2019-02" db="EMBL/GenBank/DDBJ databases">
        <authorList>
            <person name="Fomenkov A."/>
            <person name="Dubinina G."/>
            <person name="Grabovich M."/>
            <person name="Vincze T."/>
            <person name="Roberts R.J."/>
        </authorList>
    </citation>
    <scope>NUCLEOTIDE SEQUENCE [LARGE SCALE GENOMIC DNA]</scope>
    <source>
        <strain evidence="1 2">P</strain>
    </source>
</reference>
<dbReference type="AlphaFoldDB" id="A0A5C1QE19"/>
<name>A0A5C1QE19_9SPIO</name>
<accession>A0A5C1QE19</accession>
<dbReference type="RefSeq" id="WP_149569541.1">
    <property type="nucleotide sequence ID" value="NZ_CP035807.1"/>
</dbReference>
<reference evidence="1 2" key="2">
    <citation type="submission" date="2019-09" db="EMBL/GenBank/DDBJ databases">
        <title>Complete Genome Sequence and Methylome Analysis of free living Spirochaetas.</title>
        <authorList>
            <person name="Leshcheva N."/>
            <person name="Mikheeva N."/>
        </authorList>
    </citation>
    <scope>NUCLEOTIDE SEQUENCE [LARGE SCALE GENOMIC DNA]</scope>
    <source>
        <strain evidence="1 2">P</strain>
    </source>
</reference>
<evidence type="ECO:0000313" key="2">
    <source>
        <dbReference type="Proteomes" id="UP000323824"/>
    </source>
</evidence>
<sequence length="65" mass="7328">MVLGGSSFNADYFVNKGISLKLSGSDVNKQNLLNVIDNYFNKTKKRWLAMSQLLKTVIVSIIYVE</sequence>
<protein>
    <submittedName>
        <fullName evidence="1">Uncharacterized protein</fullName>
    </submittedName>
</protein>
<organism evidence="1 2">
    <name type="scientific">Thiospirochaeta perfilievii</name>
    <dbReference type="NCBI Taxonomy" id="252967"/>
    <lineage>
        <taxon>Bacteria</taxon>
        <taxon>Pseudomonadati</taxon>
        <taxon>Spirochaetota</taxon>
        <taxon>Spirochaetia</taxon>
        <taxon>Spirochaetales</taxon>
        <taxon>Spirochaetaceae</taxon>
        <taxon>Thiospirochaeta</taxon>
    </lineage>
</organism>